<dbReference type="InterPro" id="IPR045341">
    <property type="entry name" value="DUF6532"/>
</dbReference>
<evidence type="ECO:0000259" key="1">
    <source>
        <dbReference type="Pfam" id="PF20149"/>
    </source>
</evidence>
<comment type="caution">
    <text evidence="2">The sequence shown here is derived from an EMBL/GenBank/DDBJ whole genome shotgun (WGS) entry which is preliminary data.</text>
</comment>
<organism evidence="2 3">
    <name type="scientific">Boletus edulis BED1</name>
    <dbReference type="NCBI Taxonomy" id="1328754"/>
    <lineage>
        <taxon>Eukaryota</taxon>
        <taxon>Fungi</taxon>
        <taxon>Dikarya</taxon>
        <taxon>Basidiomycota</taxon>
        <taxon>Agaricomycotina</taxon>
        <taxon>Agaricomycetes</taxon>
        <taxon>Agaricomycetidae</taxon>
        <taxon>Boletales</taxon>
        <taxon>Boletineae</taxon>
        <taxon>Boletaceae</taxon>
        <taxon>Boletoideae</taxon>
        <taxon>Boletus</taxon>
    </lineage>
</organism>
<sequence>MLKSKAHELVLHFYMLGGDQSMDTNKANAEALIRGSSFMPDGADDEGSTNNMTAPALAALIIEFFYTGPSALGVVFPKVFSPEVPEVTVSAIDEYAVTGTRQDQTFEYAGYSKIFASFYSMQLAINKDTKHVTKTKALRVEWACSTV</sequence>
<keyword evidence="3" id="KW-1185">Reference proteome</keyword>
<evidence type="ECO:0000313" key="2">
    <source>
        <dbReference type="EMBL" id="KAF8436861.1"/>
    </source>
</evidence>
<protein>
    <recommendedName>
        <fullName evidence="1">DUF6532 domain-containing protein</fullName>
    </recommendedName>
</protein>
<dbReference type="Pfam" id="PF20149">
    <property type="entry name" value="DUF6532"/>
    <property type="match status" value="1"/>
</dbReference>
<dbReference type="AlphaFoldDB" id="A0AAD4GC50"/>
<evidence type="ECO:0000313" key="3">
    <source>
        <dbReference type="Proteomes" id="UP001194468"/>
    </source>
</evidence>
<feature type="domain" description="DUF6532" evidence="1">
    <location>
        <begin position="2"/>
        <end position="119"/>
    </location>
</feature>
<gene>
    <name evidence="2" type="ORF">L210DRAFT_961824</name>
</gene>
<proteinExistence type="predicted"/>
<accession>A0AAD4GC50</accession>
<reference evidence="2" key="2">
    <citation type="journal article" date="2020" name="Nat. Commun.">
        <title>Large-scale genome sequencing of mycorrhizal fungi provides insights into the early evolution of symbiotic traits.</title>
        <authorList>
            <person name="Miyauchi S."/>
            <person name="Kiss E."/>
            <person name="Kuo A."/>
            <person name="Drula E."/>
            <person name="Kohler A."/>
            <person name="Sanchez-Garcia M."/>
            <person name="Morin E."/>
            <person name="Andreopoulos B."/>
            <person name="Barry K.W."/>
            <person name="Bonito G."/>
            <person name="Buee M."/>
            <person name="Carver A."/>
            <person name="Chen C."/>
            <person name="Cichocki N."/>
            <person name="Clum A."/>
            <person name="Culley D."/>
            <person name="Crous P.W."/>
            <person name="Fauchery L."/>
            <person name="Girlanda M."/>
            <person name="Hayes R.D."/>
            <person name="Keri Z."/>
            <person name="LaButti K."/>
            <person name="Lipzen A."/>
            <person name="Lombard V."/>
            <person name="Magnuson J."/>
            <person name="Maillard F."/>
            <person name="Murat C."/>
            <person name="Nolan M."/>
            <person name="Ohm R.A."/>
            <person name="Pangilinan J."/>
            <person name="Pereira M.F."/>
            <person name="Perotto S."/>
            <person name="Peter M."/>
            <person name="Pfister S."/>
            <person name="Riley R."/>
            <person name="Sitrit Y."/>
            <person name="Stielow J.B."/>
            <person name="Szollosi G."/>
            <person name="Zifcakova L."/>
            <person name="Stursova M."/>
            <person name="Spatafora J.W."/>
            <person name="Tedersoo L."/>
            <person name="Vaario L.M."/>
            <person name="Yamada A."/>
            <person name="Yan M."/>
            <person name="Wang P."/>
            <person name="Xu J."/>
            <person name="Bruns T."/>
            <person name="Baldrian P."/>
            <person name="Vilgalys R."/>
            <person name="Dunand C."/>
            <person name="Henrissat B."/>
            <person name="Grigoriev I.V."/>
            <person name="Hibbett D."/>
            <person name="Nagy L.G."/>
            <person name="Martin F.M."/>
        </authorList>
    </citation>
    <scope>NUCLEOTIDE SEQUENCE</scope>
    <source>
        <strain evidence="2">BED1</strain>
    </source>
</reference>
<name>A0AAD4GC50_BOLED</name>
<dbReference type="EMBL" id="WHUW01000020">
    <property type="protein sequence ID" value="KAF8436861.1"/>
    <property type="molecule type" value="Genomic_DNA"/>
</dbReference>
<dbReference type="Proteomes" id="UP001194468">
    <property type="component" value="Unassembled WGS sequence"/>
</dbReference>
<reference evidence="2" key="1">
    <citation type="submission" date="2019-10" db="EMBL/GenBank/DDBJ databases">
        <authorList>
            <consortium name="DOE Joint Genome Institute"/>
            <person name="Kuo A."/>
            <person name="Miyauchi S."/>
            <person name="Kiss E."/>
            <person name="Drula E."/>
            <person name="Kohler A."/>
            <person name="Sanchez-Garcia M."/>
            <person name="Andreopoulos B."/>
            <person name="Barry K.W."/>
            <person name="Bonito G."/>
            <person name="Buee M."/>
            <person name="Carver A."/>
            <person name="Chen C."/>
            <person name="Cichocki N."/>
            <person name="Clum A."/>
            <person name="Culley D."/>
            <person name="Crous P.W."/>
            <person name="Fauchery L."/>
            <person name="Girlanda M."/>
            <person name="Hayes R."/>
            <person name="Keri Z."/>
            <person name="LaButti K."/>
            <person name="Lipzen A."/>
            <person name="Lombard V."/>
            <person name="Magnuson J."/>
            <person name="Maillard F."/>
            <person name="Morin E."/>
            <person name="Murat C."/>
            <person name="Nolan M."/>
            <person name="Ohm R."/>
            <person name="Pangilinan J."/>
            <person name="Pereira M."/>
            <person name="Perotto S."/>
            <person name="Peter M."/>
            <person name="Riley R."/>
            <person name="Sitrit Y."/>
            <person name="Stielow B."/>
            <person name="Szollosi G."/>
            <person name="Zifcakova L."/>
            <person name="Stursova M."/>
            <person name="Spatafora J.W."/>
            <person name="Tedersoo L."/>
            <person name="Vaario L.-M."/>
            <person name="Yamada A."/>
            <person name="Yan M."/>
            <person name="Wang P."/>
            <person name="Xu J."/>
            <person name="Bruns T."/>
            <person name="Baldrian P."/>
            <person name="Vilgalys R."/>
            <person name="Henrissat B."/>
            <person name="Grigoriev I.V."/>
            <person name="Hibbett D."/>
            <person name="Nagy L.G."/>
            <person name="Martin F.M."/>
        </authorList>
    </citation>
    <scope>NUCLEOTIDE SEQUENCE</scope>
    <source>
        <strain evidence="2">BED1</strain>
    </source>
</reference>